<keyword evidence="1" id="KW-0479">Metal-binding</keyword>
<evidence type="ECO:0000256" key="2">
    <source>
        <dbReference type="SAM" id="MobiDB-lite"/>
    </source>
</evidence>
<keyword evidence="1" id="KW-0862">Zinc</keyword>
<dbReference type="Pfam" id="PF13920">
    <property type="entry name" value="zf-C3HC4_3"/>
    <property type="match status" value="1"/>
</dbReference>
<accession>A0AAW1IK50</accession>
<dbReference type="CDD" id="cd16647">
    <property type="entry name" value="mRING-HC-C3HC5_NEU1"/>
    <property type="match status" value="1"/>
</dbReference>
<evidence type="ECO:0000259" key="3">
    <source>
        <dbReference type="PROSITE" id="PS50089"/>
    </source>
</evidence>
<organism evidence="4 5">
    <name type="scientific">Saponaria officinalis</name>
    <name type="common">Common soapwort</name>
    <name type="synonym">Lychnis saponaria</name>
    <dbReference type="NCBI Taxonomy" id="3572"/>
    <lineage>
        <taxon>Eukaryota</taxon>
        <taxon>Viridiplantae</taxon>
        <taxon>Streptophyta</taxon>
        <taxon>Embryophyta</taxon>
        <taxon>Tracheophyta</taxon>
        <taxon>Spermatophyta</taxon>
        <taxon>Magnoliopsida</taxon>
        <taxon>eudicotyledons</taxon>
        <taxon>Gunneridae</taxon>
        <taxon>Pentapetalae</taxon>
        <taxon>Caryophyllales</taxon>
        <taxon>Caryophyllaceae</taxon>
        <taxon>Caryophylleae</taxon>
        <taxon>Saponaria</taxon>
    </lineage>
</organism>
<reference evidence="4" key="1">
    <citation type="submission" date="2024-03" db="EMBL/GenBank/DDBJ databases">
        <title>WGS assembly of Saponaria officinalis var. Norfolk2.</title>
        <authorList>
            <person name="Jenkins J."/>
            <person name="Shu S."/>
            <person name="Grimwood J."/>
            <person name="Barry K."/>
            <person name="Goodstein D."/>
            <person name="Schmutz J."/>
            <person name="Leebens-Mack J."/>
            <person name="Osbourn A."/>
        </authorList>
    </citation>
    <scope>NUCLEOTIDE SEQUENCE [LARGE SCALE GENOMIC DNA]</scope>
    <source>
        <strain evidence="4">JIC</strain>
    </source>
</reference>
<dbReference type="GO" id="GO:0008270">
    <property type="term" value="F:zinc ion binding"/>
    <property type="evidence" value="ECO:0007669"/>
    <property type="project" value="UniProtKB-KW"/>
</dbReference>
<evidence type="ECO:0000313" key="4">
    <source>
        <dbReference type="EMBL" id="KAK9690053.1"/>
    </source>
</evidence>
<dbReference type="PANTHER" id="PTHR46519:SF3">
    <property type="entry name" value="RING_U-BOX SUPERFAMILY PROTEIN"/>
    <property type="match status" value="1"/>
</dbReference>
<dbReference type="AlphaFoldDB" id="A0AAW1IK50"/>
<feature type="domain" description="RING-type" evidence="3">
    <location>
        <begin position="780"/>
        <end position="819"/>
    </location>
</feature>
<dbReference type="InterPro" id="IPR001841">
    <property type="entry name" value="Znf_RING"/>
</dbReference>
<feature type="compositionally biased region" description="Polar residues" evidence="2">
    <location>
        <begin position="416"/>
        <end position="427"/>
    </location>
</feature>
<dbReference type="InterPro" id="IPR013083">
    <property type="entry name" value="Znf_RING/FYVE/PHD"/>
</dbReference>
<dbReference type="PANTHER" id="PTHR46519">
    <property type="entry name" value="RING/U-BOX SUPERFAMILY PROTEIN"/>
    <property type="match status" value="1"/>
</dbReference>
<name>A0AAW1IK50_SAPOF</name>
<gene>
    <name evidence="4" type="ORF">RND81_09G101100</name>
</gene>
<dbReference type="SUPFAM" id="SSF57850">
    <property type="entry name" value="RING/U-box"/>
    <property type="match status" value="1"/>
</dbReference>
<dbReference type="PROSITE" id="PS50089">
    <property type="entry name" value="ZF_RING_2"/>
    <property type="match status" value="1"/>
</dbReference>
<evidence type="ECO:0000256" key="1">
    <source>
        <dbReference type="PROSITE-ProRule" id="PRU00175"/>
    </source>
</evidence>
<evidence type="ECO:0000313" key="5">
    <source>
        <dbReference type="Proteomes" id="UP001443914"/>
    </source>
</evidence>
<dbReference type="Proteomes" id="UP001443914">
    <property type="component" value="Unassembled WGS sequence"/>
</dbReference>
<keyword evidence="5" id="KW-1185">Reference proteome</keyword>
<feature type="region of interest" description="Disordered" evidence="2">
    <location>
        <begin position="414"/>
        <end position="446"/>
    </location>
</feature>
<dbReference type="Gene3D" id="3.30.40.10">
    <property type="entry name" value="Zinc/RING finger domain, C3HC4 (zinc finger)"/>
    <property type="match status" value="1"/>
</dbReference>
<sequence length="832" mass="95532">MAIAGLHNVDILESTILRESQSSSLGRRRNRGSISTRASSILRMWRELEDECLVNRARERERPRFDREGNDGLSGYREGGITVGLEDSSESENGYVANSESQIGHLNEQEDHQSLTSEQSQDLGEVERERVRKIFREWMSSGGNAETPNVGHINRVSRAQRVGENERERVRVVRDWIQMTSQQREACVGSREDQVAEIASQIEQVCNRQAFNHNEVQSEYSRRQIRIRGRQTLLDLLAKKEQERREELQCLVGTRPVSGFAHRNRIQVSLLRLRCMQNRRRSTELRRPSSAAESELGLLRQRQTVAGLREGFMSRLDNNAHVQASDVSDSSSDNDSDAFRDDRSQANCVSEVLDGAHEENDLVGNVDVDQSTDSPSVDLGAGPTVDSDHPTVNIVEVPVEGRLECDTVNIVESRPETATSVRSNGTSDDGVGEINSQESSRRGSRQFTVLEETHEIVDEDYSDREEDNLNNELDDQIEISENLNVDELNVPEENWQEQVLEYERAWENIPFSDQWRDDQVETDRLRWPGDGEEPSNGVLEIEGEEQIHQENYWHESGSLETPRDWLGMVSGSRLASDRVDTYYYSDDDNVHHIELRELVNRRRVSSLLHSDFRESLDQLIQSYVERQTNAHDDWELHEMLPPFVSRNQERLHTELEYETDDVRVNVSERPLPPRPPPLPQAHWGRGTHQTNWVRQELRQRPGTKWEIINDLRIDMARLHHRFSNMQRMLEACMDMQLELQRSVRQEVSAALNRSINPSEFVESVLPKDSLKWDSVKKGVCCICSNTNIDSLLYRCGHMCTCTKCADILVQGNGKCPMCQAPVIEVIRAYFIQ</sequence>
<dbReference type="EMBL" id="JBDFQZ010000009">
    <property type="protein sequence ID" value="KAK9690053.1"/>
    <property type="molecule type" value="Genomic_DNA"/>
</dbReference>
<feature type="region of interest" description="Disordered" evidence="2">
    <location>
        <begin position="322"/>
        <end position="341"/>
    </location>
</feature>
<proteinExistence type="predicted"/>
<protein>
    <recommendedName>
        <fullName evidence="3">RING-type domain-containing protein</fullName>
    </recommendedName>
</protein>
<keyword evidence="1" id="KW-0863">Zinc-finger</keyword>
<feature type="region of interest" description="Disordered" evidence="2">
    <location>
        <begin position="366"/>
        <end position="390"/>
    </location>
</feature>
<comment type="caution">
    <text evidence="4">The sequence shown here is derived from an EMBL/GenBank/DDBJ whole genome shotgun (WGS) entry which is preliminary data.</text>
</comment>